<feature type="region of interest" description="Disordered" evidence="1">
    <location>
        <begin position="30"/>
        <end position="54"/>
    </location>
</feature>
<dbReference type="AlphaFoldDB" id="A0A6V8MYM0"/>
<dbReference type="Proteomes" id="UP000568888">
    <property type="component" value="Unassembled WGS sequence"/>
</dbReference>
<evidence type="ECO:0000313" key="2">
    <source>
        <dbReference type="EMBL" id="GFO65222.1"/>
    </source>
</evidence>
<organism evidence="2 3">
    <name type="scientific">Geomonas paludis</name>
    <dbReference type="NCBI Taxonomy" id="2740185"/>
    <lineage>
        <taxon>Bacteria</taxon>
        <taxon>Pseudomonadati</taxon>
        <taxon>Thermodesulfobacteriota</taxon>
        <taxon>Desulfuromonadia</taxon>
        <taxon>Geobacterales</taxon>
        <taxon>Geobacteraceae</taxon>
        <taxon>Geomonas</taxon>
    </lineage>
</organism>
<dbReference type="EMBL" id="BLXY01000007">
    <property type="protein sequence ID" value="GFO65222.1"/>
    <property type="molecule type" value="Genomic_DNA"/>
</dbReference>
<proteinExistence type="predicted"/>
<reference evidence="3" key="1">
    <citation type="submission" date="2020-06" db="EMBL/GenBank/DDBJ databases">
        <title>Draft genomic sequecing of Geomonas sp. Red736.</title>
        <authorList>
            <person name="Itoh H."/>
            <person name="Xu Z.X."/>
            <person name="Ushijima N."/>
            <person name="Masuda Y."/>
            <person name="Shiratori Y."/>
            <person name="Senoo K."/>
        </authorList>
    </citation>
    <scope>NUCLEOTIDE SEQUENCE [LARGE SCALE GENOMIC DNA]</scope>
    <source>
        <strain evidence="3">Red736</strain>
    </source>
</reference>
<comment type="caution">
    <text evidence="2">The sequence shown here is derived from an EMBL/GenBank/DDBJ whole genome shotgun (WGS) entry which is preliminary data.</text>
</comment>
<protein>
    <submittedName>
        <fullName evidence="2">Uncharacterized protein</fullName>
    </submittedName>
</protein>
<gene>
    <name evidence="2" type="ORF">GMPD_31410</name>
</gene>
<evidence type="ECO:0000256" key="1">
    <source>
        <dbReference type="SAM" id="MobiDB-lite"/>
    </source>
</evidence>
<feature type="compositionally biased region" description="Gly residues" evidence="1">
    <location>
        <begin position="43"/>
        <end position="54"/>
    </location>
</feature>
<evidence type="ECO:0000313" key="3">
    <source>
        <dbReference type="Proteomes" id="UP000568888"/>
    </source>
</evidence>
<accession>A0A6V8MYM0</accession>
<name>A0A6V8MYM0_9BACT</name>
<sequence>MVTLAGYWEMDIAGAFVVGMAALQGGNDRCRDNRRAGRIARSGGTGNGGPRQKK</sequence>